<evidence type="ECO:0000256" key="1">
    <source>
        <dbReference type="SAM" id="MobiDB-lite"/>
    </source>
</evidence>
<reference evidence="2" key="1">
    <citation type="journal article" date="2015" name="Nature">
        <title>Complex archaea that bridge the gap between prokaryotes and eukaryotes.</title>
        <authorList>
            <person name="Spang A."/>
            <person name="Saw J.H."/>
            <person name="Jorgensen S.L."/>
            <person name="Zaremba-Niedzwiedzka K."/>
            <person name="Martijn J."/>
            <person name="Lind A.E."/>
            <person name="van Eijk R."/>
            <person name="Schleper C."/>
            <person name="Guy L."/>
            <person name="Ettema T.J."/>
        </authorList>
    </citation>
    <scope>NUCLEOTIDE SEQUENCE</scope>
</reference>
<organism evidence="2">
    <name type="scientific">marine sediment metagenome</name>
    <dbReference type="NCBI Taxonomy" id="412755"/>
    <lineage>
        <taxon>unclassified sequences</taxon>
        <taxon>metagenomes</taxon>
        <taxon>ecological metagenomes</taxon>
    </lineage>
</organism>
<protein>
    <recommendedName>
        <fullName evidence="3">Portal protein</fullName>
    </recommendedName>
</protein>
<gene>
    <name evidence="2" type="ORF">LCGC14_0410290</name>
</gene>
<name>A0A0F9SU81_9ZZZZ</name>
<dbReference type="EMBL" id="LAZR01000361">
    <property type="protein sequence ID" value="KKN72525.1"/>
    <property type="molecule type" value="Genomic_DNA"/>
</dbReference>
<dbReference type="AlphaFoldDB" id="A0A0F9SU81"/>
<feature type="region of interest" description="Disordered" evidence="1">
    <location>
        <begin position="161"/>
        <end position="189"/>
    </location>
</feature>
<proteinExistence type="predicted"/>
<sequence>MLEDAEESEIWKLRGEVMKAYRTRDRLWADRRKIRYRQMDNALKALPLNPRISDTALMVYQTELPNQEAHKRTKRLIANHPRFEVILLRSGPEFQAQAQELENGLKALYNWMNRGKPTFDWKLVEHQQGDGLGIAKVEFLPTHGISLKDFDLDDITSDDEEADIEGAEDRNKARASFRTERAKRTDGSEEAAFKTVTEDALKAELPPMRLIAVDPLNCYWWEDDDGVALMVETGEKALNPLLEAFRGYGLKFDSSSGKVFIEKETTEAVGARTYPPPDSDAGPHVGDALSTRVSYTEIRTREHIVIMIEHPKLKRGARGRKGDKGVIFHFDNPFGPYTTGYALVPGDVTTEDSPENKYQPVIEGILSTAQALNVLMTARLSASLEEALAPPYIKVSPDQPMLPSDEEKTPEVGQENRAIPTIPGEIKRVETPNADLDKAEGRLLAETAEYQMQEAQEGGAPSEASGHRLAIQVAQADIQMVPYQNVRKEALAELMKGIVYAVRKHGLPIFIPAMPDGARRGSEKIRVVEPAAIRPEMADLPFDLIITLGAETPVTKYAKWQALAQRMEQGTASYQTVVEQSDTEDPDEEIARVFEGKLLIATMEQLIPALAELAQAYGKQQIQVALGANEAVEQAPPQQLPLGIDPSTGLAQGGGGGADLAQRVPGVGMPVVQTTNEDGPRVPEGIEVS</sequence>
<feature type="region of interest" description="Disordered" evidence="1">
    <location>
        <begin position="395"/>
        <end position="414"/>
    </location>
</feature>
<evidence type="ECO:0000313" key="2">
    <source>
        <dbReference type="EMBL" id="KKN72525.1"/>
    </source>
</evidence>
<accession>A0A0F9SU81</accession>
<evidence type="ECO:0008006" key="3">
    <source>
        <dbReference type="Google" id="ProtNLM"/>
    </source>
</evidence>
<feature type="compositionally biased region" description="Basic and acidic residues" evidence="1">
    <location>
        <begin position="167"/>
        <end position="187"/>
    </location>
</feature>
<comment type="caution">
    <text evidence="2">The sequence shown here is derived from an EMBL/GenBank/DDBJ whole genome shotgun (WGS) entry which is preliminary data.</text>
</comment>